<sequence length="740" mass="84450">MIRSLYNFSSLGSVVAYLCLGSFRLSWLFGVYMLRARIPSLLRSLSSIAPSSTIKHSFESVERELQSPTPNWNIVEDFLSKKLAKESLEDFRIVENKVKERSSGGTPPSIYQLLIRACYKEKRVGDAVDLYIKVASMNSVVSGASAPAPAPASSSSSVEKVVHIDKFNHERIINYLLKAISHSNDFIDLFKLKVLWENFIYINTKAPNTELLYFASFINILLNTGQIEMALDKFKLSYNSLSMDDSHSNDSILKVFPTIRILDQLSADGNFDEMYNILQMILGEEGNYEVVPLDHWFVYLSNGLSKNHYNLVKLIYDTVIMGGYEEGEITTESALFSPSHELMSTDKFLIMNSLTDELTLQILHTFSSNGDVPSTLSLIESHFIHKKLKGERALTRELCVCIVKAYCFSDELQENWPEVTLDNQVTPSPIDHSVERVLDVLDEFIRKLEKEEKGKISYKDISDCMSFKFKNFKILDSKIEAKRTGIAKSSKETDFVDNEKLSNPNIESSAQGNVLANLDTLTLFVLNHIQHLQDKRASISTIKLFVNCLLNHVNLYQNLSGVVRVLTTLHKQNSRLLDEWLDSDSIDIILNATSKSSAGKYISYELFKHLRKRQTLISSQQYVWLTNSILRDDFHECLQFYLFNYLKDCGVVDNKMLLLLRQLPPAAVNMNDKTKSLVGFMETNANRPVEADVVNDFWRVNELKETFPEHISGKAVPELGRKYHKYIDVRDVEYVKYIFG</sequence>
<dbReference type="PROSITE" id="PS50222">
    <property type="entry name" value="EF_HAND_2"/>
    <property type="match status" value="1"/>
</dbReference>
<comment type="caution">
    <text evidence="3">The sequence shown here is derived from an EMBL/GenBank/DDBJ whole genome shotgun (WGS) entry which is preliminary data.</text>
</comment>
<dbReference type="EMBL" id="CAKXYY010000010">
    <property type="protein sequence ID" value="CAH2353345.1"/>
    <property type="molecule type" value="Genomic_DNA"/>
</dbReference>
<protein>
    <recommendedName>
        <fullName evidence="2">EF-hand domain-containing protein</fullName>
    </recommendedName>
</protein>
<feature type="domain" description="EF-hand" evidence="2">
    <location>
        <begin position="436"/>
        <end position="471"/>
    </location>
</feature>
<evidence type="ECO:0000259" key="2">
    <source>
        <dbReference type="PROSITE" id="PS50222"/>
    </source>
</evidence>
<dbReference type="OrthoDB" id="4083723at2759"/>
<keyword evidence="1" id="KW-1133">Transmembrane helix</keyword>
<gene>
    <name evidence="3" type="ORF">CLIB1423_10S02872</name>
</gene>
<dbReference type="GO" id="GO:1990904">
    <property type="term" value="C:ribonucleoprotein complex"/>
    <property type="evidence" value="ECO:0007669"/>
    <property type="project" value="InterPro"/>
</dbReference>
<accession>A0A9P0QR22</accession>
<reference evidence="3" key="1">
    <citation type="submission" date="2022-03" db="EMBL/GenBank/DDBJ databases">
        <authorList>
            <person name="Legras J.-L."/>
            <person name="Devillers H."/>
            <person name="Grondin C."/>
        </authorList>
    </citation>
    <scope>NUCLEOTIDE SEQUENCE</scope>
    <source>
        <strain evidence="3">CLIB 1423</strain>
    </source>
</reference>
<dbReference type="GO" id="GO:0005509">
    <property type="term" value="F:calcium ion binding"/>
    <property type="evidence" value="ECO:0007669"/>
    <property type="project" value="InterPro"/>
</dbReference>
<evidence type="ECO:0000313" key="3">
    <source>
        <dbReference type="EMBL" id="CAH2353345.1"/>
    </source>
</evidence>
<keyword evidence="4" id="KW-1185">Reference proteome</keyword>
<dbReference type="Proteomes" id="UP000837801">
    <property type="component" value="Unassembled WGS sequence"/>
</dbReference>
<evidence type="ECO:0000313" key="4">
    <source>
        <dbReference type="Proteomes" id="UP000837801"/>
    </source>
</evidence>
<dbReference type="Pfam" id="PF13762">
    <property type="entry name" value="MNE1"/>
    <property type="match status" value="1"/>
</dbReference>
<proteinExistence type="predicted"/>
<keyword evidence="1" id="KW-0472">Membrane</keyword>
<keyword evidence="1" id="KW-0812">Transmembrane</keyword>
<dbReference type="InterPro" id="IPR002048">
    <property type="entry name" value="EF_hand_dom"/>
</dbReference>
<dbReference type="AlphaFoldDB" id="A0A9P0QR22"/>
<dbReference type="GO" id="GO:0000372">
    <property type="term" value="P:Group I intron splicing"/>
    <property type="evidence" value="ECO:0007669"/>
    <property type="project" value="InterPro"/>
</dbReference>
<feature type="transmembrane region" description="Helical" evidence="1">
    <location>
        <begin position="14"/>
        <end position="34"/>
    </location>
</feature>
<organism evidence="3 4">
    <name type="scientific">[Candida] railenensis</name>
    <dbReference type="NCBI Taxonomy" id="45579"/>
    <lineage>
        <taxon>Eukaryota</taxon>
        <taxon>Fungi</taxon>
        <taxon>Dikarya</taxon>
        <taxon>Ascomycota</taxon>
        <taxon>Saccharomycotina</taxon>
        <taxon>Pichiomycetes</taxon>
        <taxon>Debaryomycetaceae</taxon>
        <taxon>Kurtzmaniella</taxon>
    </lineage>
</organism>
<dbReference type="InterPro" id="IPR025694">
    <property type="entry name" value="MNE1"/>
</dbReference>
<evidence type="ECO:0000256" key="1">
    <source>
        <dbReference type="SAM" id="Phobius"/>
    </source>
</evidence>
<name>A0A9P0QR22_9ASCO</name>